<protein>
    <submittedName>
        <fullName evidence="6">AraC family transcriptional regulator</fullName>
    </submittedName>
</protein>
<feature type="compositionally biased region" description="Low complexity" evidence="4">
    <location>
        <begin position="15"/>
        <end position="30"/>
    </location>
</feature>
<keyword evidence="2" id="KW-0238">DNA-binding</keyword>
<comment type="caution">
    <text evidence="6">The sequence shown here is derived from an EMBL/GenBank/DDBJ whole genome shotgun (WGS) entry which is preliminary data.</text>
</comment>
<feature type="domain" description="HTH araC/xylS-type" evidence="5">
    <location>
        <begin position="171"/>
        <end position="268"/>
    </location>
</feature>
<dbReference type="Proteomes" id="UP001447516">
    <property type="component" value="Unassembled WGS sequence"/>
</dbReference>
<dbReference type="RefSeq" id="WP_346226767.1">
    <property type="nucleotide sequence ID" value="NZ_JBDJAW010000012.1"/>
</dbReference>
<dbReference type="Gene3D" id="2.60.120.10">
    <property type="entry name" value="Jelly Rolls"/>
    <property type="match status" value="1"/>
</dbReference>
<evidence type="ECO:0000256" key="4">
    <source>
        <dbReference type="SAM" id="MobiDB-lite"/>
    </source>
</evidence>
<dbReference type="Gene3D" id="1.10.10.60">
    <property type="entry name" value="Homeodomain-like"/>
    <property type="match status" value="1"/>
</dbReference>
<accession>A0ABV0ANB4</accession>
<feature type="region of interest" description="Disordered" evidence="4">
    <location>
        <begin position="1"/>
        <end position="31"/>
    </location>
</feature>
<dbReference type="PROSITE" id="PS01124">
    <property type="entry name" value="HTH_ARAC_FAMILY_2"/>
    <property type="match status" value="1"/>
</dbReference>
<dbReference type="InterPro" id="IPR011051">
    <property type="entry name" value="RmlC_Cupin_sf"/>
</dbReference>
<evidence type="ECO:0000313" key="6">
    <source>
        <dbReference type="EMBL" id="MEN3536782.1"/>
    </source>
</evidence>
<organism evidence="6 7">
    <name type="scientific">Microbispora maris</name>
    <dbReference type="NCBI Taxonomy" id="3144104"/>
    <lineage>
        <taxon>Bacteria</taxon>
        <taxon>Bacillati</taxon>
        <taxon>Actinomycetota</taxon>
        <taxon>Actinomycetes</taxon>
        <taxon>Streptosporangiales</taxon>
        <taxon>Streptosporangiaceae</taxon>
        <taxon>Microbispora</taxon>
    </lineage>
</organism>
<evidence type="ECO:0000256" key="2">
    <source>
        <dbReference type="ARBA" id="ARBA00023125"/>
    </source>
</evidence>
<dbReference type="SMART" id="SM00342">
    <property type="entry name" value="HTH_ARAC"/>
    <property type="match status" value="1"/>
</dbReference>
<name>A0ABV0ANB4_9ACTN</name>
<keyword evidence="1" id="KW-0805">Transcription regulation</keyword>
<gene>
    <name evidence="6" type="ORF">AAH991_16835</name>
</gene>
<dbReference type="EMBL" id="JBDJAW010000012">
    <property type="protein sequence ID" value="MEN3536782.1"/>
    <property type="molecule type" value="Genomic_DNA"/>
</dbReference>
<evidence type="ECO:0000256" key="1">
    <source>
        <dbReference type="ARBA" id="ARBA00023015"/>
    </source>
</evidence>
<dbReference type="InterPro" id="IPR018060">
    <property type="entry name" value="HTH_AraC"/>
</dbReference>
<dbReference type="InterPro" id="IPR014710">
    <property type="entry name" value="RmlC-like_jellyroll"/>
</dbReference>
<keyword evidence="7" id="KW-1185">Reference proteome</keyword>
<dbReference type="PANTHER" id="PTHR46796">
    <property type="entry name" value="HTH-TYPE TRANSCRIPTIONAL ACTIVATOR RHAS-RELATED"/>
    <property type="match status" value="1"/>
</dbReference>
<sequence>MARADHRTGPGRRSPAAAGGDGPDPAIADGGWHGTTLLRPGWLAYTGVAGATEPHAHAAVQVLIVTDGVMELTDPHRARGPVRAAIIPARVRHALHAGPGARATMIYLDPAGGAGRRLTACLSGPDRDRLDGWAAAARALLPPAVPGAAPDPAALVRGWSAPAGARHPALRHALRVLPGLLHGPVRLTDLAAAAGISASRLGHLFSAELALPFPPYLRWARLRRAVELVAGGASLTQAAHGAGFADSSHLTRVTREMFGLAPSHLLAALSPPAP</sequence>
<dbReference type="PANTHER" id="PTHR46796:SF15">
    <property type="entry name" value="BLL1074 PROTEIN"/>
    <property type="match status" value="1"/>
</dbReference>
<evidence type="ECO:0000256" key="3">
    <source>
        <dbReference type="ARBA" id="ARBA00023163"/>
    </source>
</evidence>
<dbReference type="SUPFAM" id="SSF51182">
    <property type="entry name" value="RmlC-like cupins"/>
    <property type="match status" value="1"/>
</dbReference>
<dbReference type="Pfam" id="PF12833">
    <property type="entry name" value="HTH_18"/>
    <property type="match status" value="1"/>
</dbReference>
<keyword evidence="3" id="KW-0804">Transcription</keyword>
<evidence type="ECO:0000259" key="5">
    <source>
        <dbReference type="PROSITE" id="PS01124"/>
    </source>
</evidence>
<evidence type="ECO:0000313" key="7">
    <source>
        <dbReference type="Proteomes" id="UP001447516"/>
    </source>
</evidence>
<dbReference type="InterPro" id="IPR050204">
    <property type="entry name" value="AraC_XylS_family_regulators"/>
</dbReference>
<proteinExistence type="predicted"/>
<reference evidence="6 7" key="1">
    <citation type="submission" date="2024-05" db="EMBL/GenBank/DDBJ databases">
        <title>Microbispora sp.ZYX-F-249.</title>
        <authorList>
            <person name="Xie H."/>
        </authorList>
    </citation>
    <scope>NUCLEOTIDE SEQUENCE [LARGE SCALE GENOMIC DNA]</scope>
    <source>
        <strain evidence="6 7">ZYX-F-249</strain>
    </source>
</reference>